<dbReference type="Pfam" id="PF21237">
    <property type="entry name" value="Pus10_N_euk"/>
    <property type="match status" value="1"/>
</dbReference>
<evidence type="ECO:0000313" key="7">
    <source>
        <dbReference type="Proteomes" id="UP000673691"/>
    </source>
</evidence>
<dbReference type="EC" id="5.4.99.25" evidence="1"/>
<name>A0A8H7ZR77_9FUNG</name>
<feature type="domain" description="Pus10 N-terminal eukaryotes" evidence="4">
    <location>
        <begin position="103"/>
        <end position="274"/>
    </location>
</feature>
<feature type="non-terminal residue" evidence="6">
    <location>
        <position position="434"/>
    </location>
</feature>
<dbReference type="AlphaFoldDB" id="A0A8H7ZR77"/>
<dbReference type="GO" id="GO:0160148">
    <property type="term" value="F:tRNA pseudouridine(55) synthase activity"/>
    <property type="evidence" value="ECO:0007669"/>
    <property type="project" value="UniProtKB-EC"/>
</dbReference>
<dbReference type="InterPro" id="IPR048741">
    <property type="entry name" value="Pus10-like_C"/>
</dbReference>
<dbReference type="InterPro" id="IPR048742">
    <property type="entry name" value="Pus10_N_euk"/>
</dbReference>
<evidence type="ECO:0000256" key="1">
    <source>
        <dbReference type="ARBA" id="ARBA00012787"/>
    </source>
</evidence>
<accession>A0A8H7ZR77</accession>
<evidence type="ECO:0000259" key="4">
    <source>
        <dbReference type="Pfam" id="PF21237"/>
    </source>
</evidence>
<evidence type="ECO:0000256" key="2">
    <source>
        <dbReference type="ARBA" id="ARBA00022694"/>
    </source>
</evidence>
<gene>
    <name evidence="6" type="ORF">BJ554DRAFT_1695</name>
</gene>
<sequence length="434" mass="45951">MLPPQTIENAGDAAAAVEAEVARRQLSAAEARTTVRLVREIPGSCERCALRFLGVQRHAVYALPAGVIASALDSLGAGPAAAEGAGPAAAPRRDGDAGGGLTCPLCLGVLQHGDSPFYVDPVVEALRREDYDAPGFDLRLTVPSSILVRTQSVLVYLRKRSRDLGLPLRAAPQATADLKETLRHLLGCRAAAALGKRLDPAPSPLTVTAVYENPDTARDHVFLTQVASLNFTLATKLCKGKTIVTGDSRPNIAAALGAISDKDFLALGACPPAAVAGGGSLAEVVFSRSPVFVGGRYLKLSRDVSQTPFVINGQRKGETSVAEIIGDVVAKAFRADSYNLVSSGREDVDVRMLNEGRPFYLEITNPRTACLSADDVRRLQLAVNAQSEKVRVRYLGLVSEEATGVIKEGEESKSKTYRSLVWVASPITPDLLGM</sequence>
<keyword evidence="7" id="KW-1185">Reference proteome</keyword>
<dbReference type="Pfam" id="PF21238">
    <property type="entry name" value="Pus10_C"/>
    <property type="match status" value="1"/>
</dbReference>
<evidence type="ECO:0000259" key="5">
    <source>
        <dbReference type="Pfam" id="PF21238"/>
    </source>
</evidence>
<dbReference type="Gene3D" id="3.30.70.2510">
    <property type="match status" value="1"/>
</dbReference>
<dbReference type="GO" id="GO:0031119">
    <property type="term" value="P:tRNA pseudouridine synthesis"/>
    <property type="evidence" value="ECO:0007669"/>
    <property type="project" value="TreeGrafter"/>
</dbReference>
<organism evidence="6 7">
    <name type="scientific">Olpidium bornovanus</name>
    <dbReference type="NCBI Taxonomy" id="278681"/>
    <lineage>
        <taxon>Eukaryota</taxon>
        <taxon>Fungi</taxon>
        <taxon>Fungi incertae sedis</taxon>
        <taxon>Olpidiomycota</taxon>
        <taxon>Olpidiomycotina</taxon>
        <taxon>Olpidiomycetes</taxon>
        <taxon>Olpidiales</taxon>
        <taxon>Olpidiaceae</taxon>
        <taxon>Olpidium</taxon>
    </lineage>
</organism>
<evidence type="ECO:0000313" key="6">
    <source>
        <dbReference type="EMBL" id="KAG5458143.1"/>
    </source>
</evidence>
<dbReference type="PANTHER" id="PTHR21568">
    <property type="entry name" value="TRNA PSEUDOURIDINE SYNTHASE PUS10"/>
    <property type="match status" value="1"/>
</dbReference>
<comment type="caution">
    <text evidence="6">The sequence shown here is derived from an EMBL/GenBank/DDBJ whole genome shotgun (WGS) entry which is preliminary data.</text>
</comment>
<protein>
    <recommendedName>
        <fullName evidence="1">tRNA pseudouridine(55) synthase</fullName>
        <ecNumber evidence="1">5.4.99.25</ecNumber>
    </recommendedName>
</protein>
<keyword evidence="2" id="KW-0819">tRNA processing</keyword>
<reference evidence="6 7" key="1">
    <citation type="journal article" name="Sci. Rep.">
        <title>Genome-scale phylogenetic analyses confirm Olpidium as the closest living zoosporic fungus to the non-flagellated, terrestrial fungi.</title>
        <authorList>
            <person name="Chang Y."/>
            <person name="Rochon D."/>
            <person name="Sekimoto S."/>
            <person name="Wang Y."/>
            <person name="Chovatia M."/>
            <person name="Sandor L."/>
            <person name="Salamov A."/>
            <person name="Grigoriev I.V."/>
            <person name="Stajich J.E."/>
            <person name="Spatafora J.W."/>
        </authorList>
    </citation>
    <scope>NUCLEOTIDE SEQUENCE [LARGE SCALE GENOMIC DNA]</scope>
    <source>
        <strain evidence="6">S191</strain>
    </source>
</reference>
<dbReference type="PANTHER" id="PTHR21568:SF0">
    <property type="entry name" value="TRNA PSEUDOURIDINE SYNTHASE PUS10"/>
    <property type="match status" value="1"/>
</dbReference>
<keyword evidence="3" id="KW-0413">Isomerase</keyword>
<dbReference type="InterPro" id="IPR039894">
    <property type="entry name" value="Pus10-like"/>
</dbReference>
<dbReference type="FunFam" id="3.30.70.2510:FF:000001">
    <property type="entry name" value="tRNA pseudouridine synthase Pus10"/>
    <property type="match status" value="1"/>
</dbReference>
<evidence type="ECO:0000256" key="3">
    <source>
        <dbReference type="ARBA" id="ARBA00023235"/>
    </source>
</evidence>
<dbReference type="Proteomes" id="UP000673691">
    <property type="component" value="Unassembled WGS sequence"/>
</dbReference>
<proteinExistence type="predicted"/>
<feature type="domain" description="Pus10-like C-terminal" evidence="5">
    <location>
        <begin position="292"/>
        <end position="431"/>
    </location>
</feature>
<dbReference type="EMBL" id="JAEFCI010008918">
    <property type="protein sequence ID" value="KAG5458143.1"/>
    <property type="molecule type" value="Genomic_DNA"/>
</dbReference>
<dbReference type="OrthoDB" id="271937at2759"/>